<sequence length="200" mass="21703">MMRVLQLLTAAFSSVLGWQSLSPLNNDVVTRLLDEMLSNSPVIELVVGRPPRLCRLSADLLPASLSTSAWFIVGSSKEPLPRALTTGCQTAAGEPLDSLAMFTSKSRFFNTKLRLGGSAKAKTPHLPDADAGYYRLPPSTRSLVCWSAALLTLTPIVESDIDVQRKQYPACPKSDTALLLLQPEAVASWLLNVRTSITLH</sequence>
<protein>
    <recommendedName>
        <fullName evidence="3">Secreted protein</fullName>
    </recommendedName>
</protein>
<accession>A0A7S3AWK7</accession>
<feature type="chain" id="PRO_5030945481" description="Secreted protein" evidence="1">
    <location>
        <begin position="18"/>
        <end position="200"/>
    </location>
</feature>
<evidence type="ECO:0000313" key="2">
    <source>
        <dbReference type="EMBL" id="CAE0117706.1"/>
    </source>
</evidence>
<organism evidence="2">
    <name type="scientific">Haptolina ericina</name>
    <dbReference type="NCBI Taxonomy" id="156174"/>
    <lineage>
        <taxon>Eukaryota</taxon>
        <taxon>Haptista</taxon>
        <taxon>Haptophyta</taxon>
        <taxon>Prymnesiophyceae</taxon>
        <taxon>Prymnesiales</taxon>
        <taxon>Prymnesiaceae</taxon>
        <taxon>Haptolina</taxon>
    </lineage>
</organism>
<feature type="signal peptide" evidence="1">
    <location>
        <begin position="1"/>
        <end position="17"/>
    </location>
</feature>
<proteinExistence type="predicted"/>
<name>A0A7S3AWK7_9EUKA</name>
<evidence type="ECO:0000256" key="1">
    <source>
        <dbReference type="SAM" id="SignalP"/>
    </source>
</evidence>
<reference evidence="2" key="1">
    <citation type="submission" date="2021-01" db="EMBL/GenBank/DDBJ databases">
        <authorList>
            <person name="Corre E."/>
            <person name="Pelletier E."/>
            <person name="Niang G."/>
            <person name="Scheremetjew M."/>
            <person name="Finn R."/>
            <person name="Kale V."/>
            <person name="Holt S."/>
            <person name="Cochrane G."/>
            <person name="Meng A."/>
            <person name="Brown T."/>
            <person name="Cohen L."/>
        </authorList>
    </citation>
    <scope>NUCLEOTIDE SEQUENCE</scope>
    <source>
        <strain evidence="2">CCMP281</strain>
    </source>
</reference>
<dbReference type="EMBL" id="HBHX01033104">
    <property type="protein sequence ID" value="CAE0117706.1"/>
    <property type="molecule type" value="Transcribed_RNA"/>
</dbReference>
<gene>
    <name evidence="2" type="ORF">HERI1096_LOCUS18405</name>
</gene>
<evidence type="ECO:0008006" key="3">
    <source>
        <dbReference type="Google" id="ProtNLM"/>
    </source>
</evidence>
<keyword evidence="1" id="KW-0732">Signal</keyword>
<dbReference type="AlphaFoldDB" id="A0A7S3AWK7"/>